<organism evidence="3 4">
    <name type="scientific">Candidatus Uhrbacteria bacterium CG10_big_fil_rev_8_21_14_0_10_48_11</name>
    <dbReference type="NCBI Taxonomy" id="1975037"/>
    <lineage>
        <taxon>Bacteria</taxon>
        <taxon>Candidatus Uhriibacteriota</taxon>
    </lineage>
</organism>
<dbReference type="Pfam" id="PF04519">
    <property type="entry name" value="Bactofilin"/>
    <property type="match status" value="1"/>
</dbReference>
<dbReference type="PANTHER" id="PTHR35024:SF4">
    <property type="entry name" value="POLYMER-FORMING CYTOSKELETAL PROTEIN"/>
    <property type="match status" value="1"/>
</dbReference>
<proteinExistence type="inferred from homology"/>
<feature type="compositionally biased region" description="Polar residues" evidence="2">
    <location>
        <begin position="107"/>
        <end position="118"/>
    </location>
</feature>
<reference evidence="3 4" key="1">
    <citation type="submission" date="2017-09" db="EMBL/GenBank/DDBJ databases">
        <title>Depth-based differentiation of microbial function through sediment-hosted aquifers and enrichment of novel symbionts in the deep terrestrial subsurface.</title>
        <authorList>
            <person name="Probst A.J."/>
            <person name="Ladd B."/>
            <person name="Jarett J.K."/>
            <person name="Geller-Mcgrath D.E."/>
            <person name="Sieber C.M."/>
            <person name="Emerson J.B."/>
            <person name="Anantharaman K."/>
            <person name="Thomas B.C."/>
            <person name="Malmstrom R."/>
            <person name="Stieglmeier M."/>
            <person name="Klingl A."/>
            <person name="Woyke T."/>
            <person name="Ryan C.M."/>
            <person name="Banfield J.F."/>
        </authorList>
    </citation>
    <scope>NUCLEOTIDE SEQUENCE [LARGE SCALE GENOMIC DNA]</scope>
    <source>
        <strain evidence="3">CG10_big_fil_rev_8_21_14_0_10_48_11</strain>
    </source>
</reference>
<dbReference type="EMBL" id="PFET01000010">
    <property type="protein sequence ID" value="PJE75727.1"/>
    <property type="molecule type" value="Genomic_DNA"/>
</dbReference>
<comment type="similarity">
    <text evidence="1">Belongs to the bactofilin family.</text>
</comment>
<gene>
    <name evidence="3" type="ORF">COV04_03100</name>
</gene>
<accession>A0A2M8LE42</accession>
<evidence type="ECO:0000256" key="1">
    <source>
        <dbReference type="ARBA" id="ARBA00044755"/>
    </source>
</evidence>
<evidence type="ECO:0000256" key="2">
    <source>
        <dbReference type="SAM" id="MobiDB-lite"/>
    </source>
</evidence>
<sequence length="142" mass="14477">MFTQKEEGFAGATVIAEGVLVEGNFKGEGPMVIDGTVKGTVSTSQSVEVGKSASIEANIKADSVVVGGFVKGNIVAKSRLELLAGSRVEGDIATSTLVVAEGATLNGKCTTGTRSNDSASEKASNKLKESEPEQKANGKSRA</sequence>
<dbReference type="Proteomes" id="UP000231152">
    <property type="component" value="Unassembled WGS sequence"/>
</dbReference>
<feature type="compositionally biased region" description="Basic and acidic residues" evidence="2">
    <location>
        <begin position="119"/>
        <end position="136"/>
    </location>
</feature>
<feature type="region of interest" description="Disordered" evidence="2">
    <location>
        <begin position="106"/>
        <end position="142"/>
    </location>
</feature>
<name>A0A2M8LE42_9BACT</name>
<evidence type="ECO:0000313" key="4">
    <source>
        <dbReference type="Proteomes" id="UP000231152"/>
    </source>
</evidence>
<comment type="caution">
    <text evidence="3">The sequence shown here is derived from an EMBL/GenBank/DDBJ whole genome shotgun (WGS) entry which is preliminary data.</text>
</comment>
<evidence type="ECO:0000313" key="3">
    <source>
        <dbReference type="EMBL" id="PJE75727.1"/>
    </source>
</evidence>
<protein>
    <recommendedName>
        <fullName evidence="5">Cell shape determination protein CcmA</fullName>
    </recommendedName>
</protein>
<dbReference type="PANTHER" id="PTHR35024">
    <property type="entry name" value="HYPOTHETICAL CYTOSOLIC PROTEIN"/>
    <property type="match status" value="1"/>
</dbReference>
<evidence type="ECO:0008006" key="5">
    <source>
        <dbReference type="Google" id="ProtNLM"/>
    </source>
</evidence>
<dbReference type="AlphaFoldDB" id="A0A2M8LE42"/>
<dbReference type="InterPro" id="IPR007607">
    <property type="entry name" value="BacA/B"/>
</dbReference>